<dbReference type="Proteomes" id="UP000299102">
    <property type="component" value="Unassembled WGS sequence"/>
</dbReference>
<name>A0A4C1SYM3_EUMVA</name>
<accession>A0A4C1SYM3</accession>
<sequence>MHLPNCALRGVQTIRFSVRPASKGEGEGHRARFDGTSVVKWPANEGTRLVRRRVPPVMLCVHRVLTGACDATISFKIGQMRVRHVHRMFHIRQKSYKKKIKK</sequence>
<evidence type="ECO:0000313" key="1">
    <source>
        <dbReference type="EMBL" id="GBP07025.1"/>
    </source>
</evidence>
<evidence type="ECO:0000313" key="2">
    <source>
        <dbReference type="Proteomes" id="UP000299102"/>
    </source>
</evidence>
<organism evidence="1 2">
    <name type="scientific">Eumeta variegata</name>
    <name type="common">Bagworm moth</name>
    <name type="synonym">Eumeta japonica</name>
    <dbReference type="NCBI Taxonomy" id="151549"/>
    <lineage>
        <taxon>Eukaryota</taxon>
        <taxon>Metazoa</taxon>
        <taxon>Ecdysozoa</taxon>
        <taxon>Arthropoda</taxon>
        <taxon>Hexapoda</taxon>
        <taxon>Insecta</taxon>
        <taxon>Pterygota</taxon>
        <taxon>Neoptera</taxon>
        <taxon>Endopterygota</taxon>
        <taxon>Lepidoptera</taxon>
        <taxon>Glossata</taxon>
        <taxon>Ditrysia</taxon>
        <taxon>Tineoidea</taxon>
        <taxon>Psychidae</taxon>
        <taxon>Oiketicinae</taxon>
        <taxon>Eumeta</taxon>
    </lineage>
</organism>
<dbReference type="EMBL" id="BGZK01000024">
    <property type="protein sequence ID" value="GBP07025.1"/>
    <property type="molecule type" value="Genomic_DNA"/>
</dbReference>
<reference evidence="1 2" key="1">
    <citation type="journal article" date="2019" name="Commun. Biol.">
        <title>The bagworm genome reveals a unique fibroin gene that provides high tensile strength.</title>
        <authorList>
            <person name="Kono N."/>
            <person name="Nakamura H."/>
            <person name="Ohtoshi R."/>
            <person name="Tomita M."/>
            <person name="Numata K."/>
            <person name="Arakawa K."/>
        </authorList>
    </citation>
    <scope>NUCLEOTIDE SEQUENCE [LARGE SCALE GENOMIC DNA]</scope>
</reference>
<protein>
    <submittedName>
        <fullName evidence="1">Uncharacterized protein</fullName>
    </submittedName>
</protein>
<dbReference type="AlphaFoldDB" id="A0A4C1SYM3"/>
<proteinExistence type="predicted"/>
<comment type="caution">
    <text evidence="1">The sequence shown here is derived from an EMBL/GenBank/DDBJ whole genome shotgun (WGS) entry which is preliminary data.</text>
</comment>
<gene>
    <name evidence="1" type="ORF">EVAR_4448_1</name>
</gene>
<keyword evidence="2" id="KW-1185">Reference proteome</keyword>